<dbReference type="AlphaFoldDB" id="A0A8T2RI55"/>
<organism evidence="2 3">
    <name type="scientific">Ceratopteris richardii</name>
    <name type="common">Triangle waterfern</name>
    <dbReference type="NCBI Taxonomy" id="49495"/>
    <lineage>
        <taxon>Eukaryota</taxon>
        <taxon>Viridiplantae</taxon>
        <taxon>Streptophyta</taxon>
        <taxon>Embryophyta</taxon>
        <taxon>Tracheophyta</taxon>
        <taxon>Polypodiopsida</taxon>
        <taxon>Polypodiidae</taxon>
        <taxon>Polypodiales</taxon>
        <taxon>Pteridineae</taxon>
        <taxon>Pteridaceae</taxon>
        <taxon>Parkerioideae</taxon>
        <taxon>Ceratopteris</taxon>
    </lineage>
</organism>
<evidence type="ECO:0000313" key="3">
    <source>
        <dbReference type="Proteomes" id="UP000825935"/>
    </source>
</evidence>
<keyword evidence="1" id="KW-1133">Transmembrane helix</keyword>
<dbReference type="EMBL" id="CM035432">
    <property type="protein sequence ID" value="KAH7295255.1"/>
    <property type="molecule type" value="Genomic_DNA"/>
</dbReference>
<protein>
    <submittedName>
        <fullName evidence="2">Uncharacterized protein</fullName>
    </submittedName>
</protein>
<gene>
    <name evidence="2" type="ORF">KP509_27G039800</name>
</gene>
<reference evidence="2 3" key="1">
    <citation type="submission" date="2021-08" db="EMBL/GenBank/DDBJ databases">
        <title>WGS assembly of Ceratopteris richardii.</title>
        <authorList>
            <person name="Marchant D.B."/>
            <person name="Chen G."/>
            <person name="Jenkins J."/>
            <person name="Shu S."/>
            <person name="Leebens-Mack J."/>
            <person name="Grimwood J."/>
            <person name="Schmutz J."/>
            <person name="Soltis P."/>
            <person name="Soltis D."/>
            <person name="Chen Z.-H."/>
        </authorList>
    </citation>
    <scope>NUCLEOTIDE SEQUENCE [LARGE SCALE GENOMIC DNA]</scope>
    <source>
        <strain evidence="2">Whitten #5841</strain>
        <tissue evidence="2">Leaf</tissue>
    </source>
</reference>
<proteinExistence type="predicted"/>
<dbReference type="Proteomes" id="UP000825935">
    <property type="component" value="Chromosome 27"/>
</dbReference>
<sequence>MRAAIEARGCCGPFRLVLLGESFEHSSKGRRGLLVLLVCAGVQGTRTREWTKVGQGELAIRYMNECSLPFYPRTRWRSSNVVAMGGLPNLYYGDDIEEKIGDQCCHGKSKDLGHWKLFSRERGSRICTGGLFWGFFFVVFCAGIQGEEGGRHFIGGSGLSWESLAVFFHLQERG</sequence>
<accession>A0A8T2RI55</accession>
<name>A0A8T2RI55_CERRI</name>
<keyword evidence="1" id="KW-0812">Transmembrane</keyword>
<evidence type="ECO:0000256" key="1">
    <source>
        <dbReference type="SAM" id="Phobius"/>
    </source>
</evidence>
<keyword evidence="3" id="KW-1185">Reference proteome</keyword>
<evidence type="ECO:0000313" key="2">
    <source>
        <dbReference type="EMBL" id="KAH7295255.1"/>
    </source>
</evidence>
<keyword evidence="1" id="KW-0472">Membrane</keyword>
<comment type="caution">
    <text evidence="2">The sequence shown here is derived from an EMBL/GenBank/DDBJ whole genome shotgun (WGS) entry which is preliminary data.</text>
</comment>
<feature type="transmembrane region" description="Helical" evidence="1">
    <location>
        <begin position="126"/>
        <end position="146"/>
    </location>
</feature>